<dbReference type="InterPro" id="IPR016024">
    <property type="entry name" value="ARM-type_fold"/>
</dbReference>
<dbReference type="PANTHER" id="PTHR22100:SF13">
    <property type="entry name" value="WINGS APART-LIKE PROTEIN HOMOLOG"/>
    <property type="match status" value="1"/>
</dbReference>
<dbReference type="InterPro" id="IPR012502">
    <property type="entry name" value="WAPL_dom"/>
</dbReference>
<feature type="region of interest" description="Disordered" evidence="2">
    <location>
        <begin position="176"/>
        <end position="249"/>
    </location>
</feature>
<accession>A0A9N9C1Z8</accession>
<organism evidence="4 5">
    <name type="scientific">Paraglomus brasilianum</name>
    <dbReference type="NCBI Taxonomy" id="144538"/>
    <lineage>
        <taxon>Eukaryota</taxon>
        <taxon>Fungi</taxon>
        <taxon>Fungi incertae sedis</taxon>
        <taxon>Mucoromycota</taxon>
        <taxon>Glomeromycotina</taxon>
        <taxon>Glomeromycetes</taxon>
        <taxon>Paraglomerales</taxon>
        <taxon>Paraglomeraceae</taxon>
        <taxon>Paraglomus</taxon>
    </lineage>
</organism>
<comment type="caution">
    <text evidence="4">The sequence shown here is derived from an EMBL/GenBank/DDBJ whole genome shotgun (WGS) entry which is preliminary data.</text>
</comment>
<comment type="similarity">
    <text evidence="1">Belongs to the WAPL family.</text>
</comment>
<evidence type="ECO:0000313" key="5">
    <source>
        <dbReference type="Proteomes" id="UP000789739"/>
    </source>
</evidence>
<dbReference type="PANTHER" id="PTHR22100">
    <property type="entry name" value="WINGS APART-LIKE PROTEIN HOMOLOG"/>
    <property type="match status" value="1"/>
</dbReference>
<dbReference type="InterPro" id="IPR039874">
    <property type="entry name" value="WAPL"/>
</dbReference>
<dbReference type="Pfam" id="PF07814">
    <property type="entry name" value="WAPL"/>
    <property type="match status" value="1"/>
</dbReference>
<evidence type="ECO:0000313" key="4">
    <source>
        <dbReference type="EMBL" id="CAG8587847.1"/>
    </source>
</evidence>
<evidence type="ECO:0000256" key="1">
    <source>
        <dbReference type="ARBA" id="ARBA00006854"/>
    </source>
</evidence>
<dbReference type="Gene3D" id="1.25.10.10">
    <property type="entry name" value="Leucine-rich Repeat Variant"/>
    <property type="match status" value="1"/>
</dbReference>
<evidence type="ECO:0000256" key="2">
    <source>
        <dbReference type="SAM" id="MobiDB-lite"/>
    </source>
</evidence>
<feature type="compositionally biased region" description="Basic and acidic residues" evidence="2">
    <location>
        <begin position="214"/>
        <end position="231"/>
    </location>
</feature>
<keyword evidence="5" id="KW-1185">Reference proteome</keyword>
<proteinExistence type="inferred from homology"/>
<name>A0A9N9C1Z8_9GLOM</name>
<feature type="region of interest" description="Disordered" evidence="2">
    <location>
        <begin position="97"/>
        <end position="129"/>
    </location>
</feature>
<dbReference type="AlphaFoldDB" id="A0A9N9C1Z8"/>
<evidence type="ECO:0000259" key="3">
    <source>
        <dbReference type="PROSITE" id="PS51271"/>
    </source>
</evidence>
<feature type="compositionally biased region" description="Basic and acidic residues" evidence="2">
    <location>
        <begin position="239"/>
        <end position="249"/>
    </location>
</feature>
<feature type="compositionally biased region" description="Polar residues" evidence="2">
    <location>
        <begin position="1"/>
        <end position="16"/>
    </location>
</feature>
<feature type="compositionally biased region" description="Basic and acidic residues" evidence="2">
    <location>
        <begin position="585"/>
        <end position="601"/>
    </location>
</feature>
<protein>
    <submittedName>
        <fullName evidence="4">7407_t:CDS:1</fullName>
    </submittedName>
</protein>
<reference evidence="4" key="1">
    <citation type="submission" date="2021-06" db="EMBL/GenBank/DDBJ databases">
        <authorList>
            <person name="Kallberg Y."/>
            <person name="Tangrot J."/>
            <person name="Rosling A."/>
        </authorList>
    </citation>
    <scope>NUCLEOTIDE SEQUENCE</scope>
    <source>
        <strain evidence="4">BR232B</strain>
    </source>
</reference>
<dbReference type="InterPro" id="IPR022771">
    <property type="entry name" value="WAPL_C"/>
</dbReference>
<feature type="compositionally biased region" description="Polar residues" evidence="2">
    <location>
        <begin position="52"/>
        <end position="64"/>
    </location>
</feature>
<feature type="region of interest" description="Disordered" evidence="2">
    <location>
        <begin position="1"/>
        <end position="65"/>
    </location>
</feature>
<feature type="region of interest" description="Disordered" evidence="2">
    <location>
        <begin position="571"/>
        <end position="601"/>
    </location>
</feature>
<dbReference type="PROSITE" id="PS51271">
    <property type="entry name" value="WAPL"/>
    <property type="match status" value="1"/>
</dbReference>
<dbReference type="OrthoDB" id="78088at2759"/>
<gene>
    <name evidence="4" type="ORF">PBRASI_LOCUS6964</name>
</gene>
<sequence>MSNKLVESPPNRSSGRSKSKRTESPLISSPPKRSLDSPPTPKPRRLKPDLGVSTSIPRTPQKSESVWDIVDAVSLASSPTNGSPSPRRQNLIARMTGPSLPKLNEGVSRSNTWHPSITSPTKSPPRRRLSAGIHSDYYTSLIEAELAKLDTSPCSLIASSSTTPMRREQSLYEDVTDPDSLMSPENDICNPLDTSPSPSRRGVRYTYGKSRTIATHDDSPKADASKKERSIFDVGENDTVPKKKDVRSRQELREAGENKLFNDEMEYITEGLGKKQPLNVQRISAITLARKLLKPKFIQRAKSHNWIPRIYDAFRRHQDSFVQCCFAFVICFLVKEKQFIDYLIGKPDFLKLLVGFLDITSDPLITTDAAIKRSEKSLFLEIKELVGQMDEVTEKTQISLKFLSLNVMSILVSAKTRYEDTIKTRLRVTGGLTAVVRLLKAELSPIKHLLSSVQKGKLSLSNPDATLNLERIEQCLKILEKLTSFCPENQLHIVKNEEELFPLMLEFLLYCQVEACSRDSYEASLAMECLLGSLRVLINLTNDNRACCCYVGRPPGMSVLIRLAIVGQIPSSSPPLPSPSSPIEKGPEVERPSITDAKENNVEQDAKEAVEAVKFDVLLLSLGLLINLVEMDAGNQDALRGIEQSSSCPGSYTCLRGCTCSSRESAVSCLVDLYNYQLERETNQTDNNIVAAYMAVLLGLLIKNNKSNQDVILSRLPNHSVGSLIALIQEFAQFNEVIGEEASANGHVASGQMLMSAGELALKTNDLHISVDKQNQRGRSIGDSFLEIVDILKQLEIEQMGFG</sequence>
<dbReference type="InterPro" id="IPR011989">
    <property type="entry name" value="ARM-like"/>
</dbReference>
<feature type="compositionally biased region" description="Polar residues" evidence="2">
    <location>
        <begin position="107"/>
        <end position="121"/>
    </location>
</feature>
<dbReference type="SUPFAM" id="SSF48371">
    <property type="entry name" value="ARM repeat"/>
    <property type="match status" value="1"/>
</dbReference>
<dbReference type="EMBL" id="CAJVPI010000997">
    <property type="protein sequence ID" value="CAG8587847.1"/>
    <property type="molecule type" value="Genomic_DNA"/>
</dbReference>
<dbReference type="Proteomes" id="UP000789739">
    <property type="component" value="Unassembled WGS sequence"/>
</dbReference>
<feature type="domain" description="WAPL" evidence="3">
    <location>
        <begin position="233"/>
        <end position="313"/>
    </location>
</feature>